<comment type="caution">
    <text evidence="2">The sequence shown here is derived from an EMBL/GenBank/DDBJ whole genome shotgun (WGS) entry which is preliminary data.</text>
</comment>
<feature type="compositionally biased region" description="Basic residues" evidence="1">
    <location>
        <begin position="1"/>
        <end position="13"/>
    </location>
</feature>
<feature type="compositionally biased region" description="Basic and acidic residues" evidence="1">
    <location>
        <begin position="29"/>
        <end position="41"/>
    </location>
</feature>
<proteinExistence type="predicted"/>
<feature type="region of interest" description="Disordered" evidence="1">
    <location>
        <begin position="1"/>
        <end position="63"/>
    </location>
</feature>
<dbReference type="Proteomes" id="UP000324222">
    <property type="component" value="Unassembled WGS sequence"/>
</dbReference>
<evidence type="ECO:0000313" key="2">
    <source>
        <dbReference type="EMBL" id="MPC98005.1"/>
    </source>
</evidence>
<sequence>MQRSLARRRRPGHAGHAVRAGAAAQCGASRREVARRGEAHTRPLFNYGSEGGQARTLVEQDTH</sequence>
<evidence type="ECO:0000313" key="3">
    <source>
        <dbReference type="Proteomes" id="UP000324222"/>
    </source>
</evidence>
<dbReference type="EMBL" id="VSRR010112336">
    <property type="protein sequence ID" value="MPC98005.1"/>
    <property type="molecule type" value="Genomic_DNA"/>
</dbReference>
<protein>
    <submittedName>
        <fullName evidence="2">Uncharacterized protein</fullName>
    </submittedName>
</protein>
<reference evidence="2 3" key="1">
    <citation type="submission" date="2019-05" db="EMBL/GenBank/DDBJ databases">
        <title>Another draft genome of Portunus trituberculatus and its Hox gene families provides insights of decapod evolution.</title>
        <authorList>
            <person name="Jeong J.-H."/>
            <person name="Song I."/>
            <person name="Kim S."/>
            <person name="Choi T."/>
            <person name="Kim D."/>
            <person name="Ryu S."/>
            <person name="Kim W."/>
        </authorList>
    </citation>
    <scope>NUCLEOTIDE SEQUENCE [LARGE SCALE GENOMIC DNA]</scope>
    <source>
        <tissue evidence="2">Muscle</tissue>
    </source>
</reference>
<accession>A0A5B7JTS2</accession>
<evidence type="ECO:0000256" key="1">
    <source>
        <dbReference type="SAM" id="MobiDB-lite"/>
    </source>
</evidence>
<feature type="compositionally biased region" description="Low complexity" evidence="1">
    <location>
        <begin position="14"/>
        <end position="28"/>
    </location>
</feature>
<organism evidence="2 3">
    <name type="scientific">Portunus trituberculatus</name>
    <name type="common">Swimming crab</name>
    <name type="synonym">Neptunus trituberculatus</name>
    <dbReference type="NCBI Taxonomy" id="210409"/>
    <lineage>
        <taxon>Eukaryota</taxon>
        <taxon>Metazoa</taxon>
        <taxon>Ecdysozoa</taxon>
        <taxon>Arthropoda</taxon>
        <taxon>Crustacea</taxon>
        <taxon>Multicrustacea</taxon>
        <taxon>Malacostraca</taxon>
        <taxon>Eumalacostraca</taxon>
        <taxon>Eucarida</taxon>
        <taxon>Decapoda</taxon>
        <taxon>Pleocyemata</taxon>
        <taxon>Brachyura</taxon>
        <taxon>Eubrachyura</taxon>
        <taxon>Portunoidea</taxon>
        <taxon>Portunidae</taxon>
        <taxon>Portuninae</taxon>
        <taxon>Portunus</taxon>
    </lineage>
</organism>
<name>A0A5B7JTS2_PORTR</name>
<dbReference type="AlphaFoldDB" id="A0A5B7JTS2"/>
<keyword evidence="3" id="KW-1185">Reference proteome</keyword>
<gene>
    <name evidence="2" type="ORF">E2C01_093353</name>
</gene>